<organism evidence="2 3">
    <name type="scientific">Pseudoduganella rivuli</name>
    <dbReference type="NCBI Taxonomy" id="2666085"/>
    <lineage>
        <taxon>Bacteria</taxon>
        <taxon>Pseudomonadati</taxon>
        <taxon>Pseudomonadota</taxon>
        <taxon>Betaproteobacteria</taxon>
        <taxon>Burkholderiales</taxon>
        <taxon>Oxalobacteraceae</taxon>
        <taxon>Telluria group</taxon>
        <taxon>Pseudoduganella</taxon>
    </lineage>
</organism>
<dbReference type="AlphaFoldDB" id="A0A7X2IS33"/>
<feature type="chain" id="PRO_5030910365" evidence="1">
    <location>
        <begin position="24"/>
        <end position="146"/>
    </location>
</feature>
<name>A0A7X2IS33_9BURK</name>
<evidence type="ECO:0000313" key="2">
    <source>
        <dbReference type="EMBL" id="MRV74945.1"/>
    </source>
</evidence>
<protein>
    <submittedName>
        <fullName evidence="2">Uncharacterized protein</fullName>
    </submittedName>
</protein>
<sequence length="146" mass="14170">MKRLPVLISLLCCTALSTSPAHAAAMQAAPNSGSQLSNASEALSAAAGIVVLGSMSAIAASGYVVVASVETVAEGVVVVLKGASTGVEASVELSGAAAAGMSDAIGKAVTVTATSTGHLLIMSGKVLAFIPNETGKSLLHHSRVGA</sequence>
<reference evidence="2 3" key="1">
    <citation type="submission" date="2019-11" db="EMBL/GenBank/DDBJ databases">
        <title>Novel species isolated from a subtropical stream in China.</title>
        <authorList>
            <person name="Lu H."/>
        </authorList>
    </citation>
    <scope>NUCLEOTIDE SEQUENCE [LARGE SCALE GENOMIC DNA]</scope>
    <source>
        <strain evidence="2 3">FT92W</strain>
    </source>
</reference>
<comment type="caution">
    <text evidence="2">The sequence shown here is derived from an EMBL/GenBank/DDBJ whole genome shotgun (WGS) entry which is preliminary data.</text>
</comment>
<keyword evidence="1" id="KW-0732">Signal</keyword>
<feature type="signal peptide" evidence="1">
    <location>
        <begin position="1"/>
        <end position="23"/>
    </location>
</feature>
<dbReference type="EMBL" id="WKJJ01000017">
    <property type="protein sequence ID" value="MRV74945.1"/>
    <property type="molecule type" value="Genomic_DNA"/>
</dbReference>
<proteinExistence type="predicted"/>
<dbReference type="RefSeq" id="WP_154379001.1">
    <property type="nucleotide sequence ID" value="NZ_WKJJ01000017.1"/>
</dbReference>
<gene>
    <name evidence="2" type="ORF">GJ700_24840</name>
</gene>
<keyword evidence="3" id="KW-1185">Reference proteome</keyword>
<accession>A0A7X2IS33</accession>
<dbReference type="Proteomes" id="UP000446768">
    <property type="component" value="Unassembled WGS sequence"/>
</dbReference>
<evidence type="ECO:0000313" key="3">
    <source>
        <dbReference type="Proteomes" id="UP000446768"/>
    </source>
</evidence>
<evidence type="ECO:0000256" key="1">
    <source>
        <dbReference type="SAM" id="SignalP"/>
    </source>
</evidence>